<protein>
    <submittedName>
        <fullName evidence="1">Uncharacterized protein</fullName>
    </submittedName>
</protein>
<gene>
    <name evidence="1" type="ORF">BV22DRAFT_1052008</name>
</gene>
<proteinExistence type="predicted"/>
<name>A0ACB8AXD5_9AGAM</name>
<accession>A0ACB8AXD5</accession>
<keyword evidence="2" id="KW-1185">Reference proteome</keyword>
<dbReference type="Proteomes" id="UP000790709">
    <property type="component" value="Unassembled WGS sequence"/>
</dbReference>
<organism evidence="1 2">
    <name type="scientific">Leucogyrophana mollusca</name>
    <dbReference type="NCBI Taxonomy" id="85980"/>
    <lineage>
        <taxon>Eukaryota</taxon>
        <taxon>Fungi</taxon>
        <taxon>Dikarya</taxon>
        <taxon>Basidiomycota</taxon>
        <taxon>Agaricomycotina</taxon>
        <taxon>Agaricomycetes</taxon>
        <taxon>Agaricomycetidae</taxon>
        <taxon>Boletales</taxon>
        <taxon>Boletales incertae sedis</taxon>
        <taxon>Leucogyrophana</taxon>
    </lineage>
</organism>
<evidence type="ECO:0000313" key="2">
    <source>
        <dbReference type="Proteomes" id="UP000790709"/>
    </source>
</evidence>
<evidence type="ECO:0000313" key="1">
    <source>
        <dbReference type="EMBL" id="KAH7918037.1"/>
    </source>
</evidence>
<reference evidence="1" key="1">
    <citation type="journal article" date="2021" name="New Phytol.">
        <title>Evolutionary innovations through gain and loss of genes in the ectomycorrhizal Boletales.</title>
        <authorList>
            <person name="Wu G."/>
            <person name="Miyauchi S."/>
            <person name="Morin E."/>
            <person name="Kuo A."/>
            <person name="Drula E."/>
            <person name="Varga T."/>
            <person name="Kohler A."/>
            <person name="Feng B."/>
            <person name="Cao Y."/>
            <person name="Lipzen A."/>
            <person name="Daum C."/>
            <person name="Hundley H."/>
            <person name="Pangilinan J."/>
            <person name="Johnson J."/>
            <person name="Barry K."/>
            <person name="LaButti K."/>
            <person name="Ng V."/>
            <person name="Ahrendt S."/>
            <person name="Min B."/>
            <person name="Choi I.G."/>
            <person name="Park H."/>
            <person name="Plett J.M."/>
            <person name="Magnuson J."/>
            <person name="Spatafora J.W."/>
            <person name="Nagy L.G."/>
            <person name="Henrissat B."/>
            <person name="Grigoriev I.V."/>
            <person name="Yang Z.L."/>
            <person name="Xu J."/>
            <person name="Martin F.M."/>
        </authorList>
    </citation>
    <scope>NUCLEOTIDE SEQUENCE</scope>
    <source>
        <strain evidence="1">KUC20120723A-06</strain>
    </source>
</reference>
<comment type="caution">
    <text evidence="1">The sequence shown here is derived from an EMBL/GenBank/DDBJ whole genome shotgun (WGS) entry which is preliminary data.</text>
</comment>
<sequence>MRQSGYTQPLLSSSPKGHGSSEKKSDAPHKGHRRGARRITVRALLDRQGVATSRGHTIKPGHIAPNCPTKQWGQQQLFAAQVVKDSGGQENQLDADLEAHEVLKLPQSEAGEEPQDKASVKEPLEGPQYETDEELIVKAMSDYNNNNNNVVVYIWSMHDQIPEDDLMIDGEASGSLQVSSPSDSLPELEDTEGPPMGEPSDASSNRWFYHQATGVTHTLLPMHCPQAPSPRMSTQEGRHPRVVMEPQNTKQYTEPGVPGGTFRRIPILGEREESGPTGPRVLAMHESPAEEAREYRLFDLQSYQSSHLKTRCLFSWAAWAAARRYSTAPSWR</sequence>
<dbReference type="EMBL" id="MU266869">
    <property type="protein sequence ID" value="KAH7918037.1"/>
    <property type="molecule type" value="Genomic_DNA"/>
</dbReference>